<gene>
    <name evidence="1" type="ORF">BJ994_003548</name>
</gene>
<sequence>MGDLIAAFDEYLCGIRGVCAGAWRNYAEYVDQFLVAVLPDGVVDPLEIRAPEVVAVCGRPLGPLPDQDGGVGGVGVALILSVLRTAGLREDRLEDTRPDGAVVTPALFGIWVLGLSSS</sequence>
<evidence type="ECO:0000313" key="2">
    <source>
        <dbReference type="Proteomes" id="UP000547458"/>
    </source>
</evidence>
<dbReference type="RefSeq" id="WP_167995714.1">
    <property type="nucleotide sequence ID" value="NZ_JAATJL010000001.1"/>
</dbReference>
<reference evidence="1 2" key="1">
    <citation type="submission" date="2020-03" db="EMBL/GenBank/DDBJ databases">
        <title>Sequencing the genomes of 1000 actinobacteria strains.</title>
        <authorList>
            <person name="Klenk H.-P."/>
        </authorList>
    </citation>
    <scope>NUCLEOTIDE SEQUENCE [LARGE SCALE GENOMIC DNA]</scope>
    <source>
        <strain evidence="1 2">DSM 16403</strain>
    </source>
</reference>
<organism evidence="1 2">
    <name type="scientific">Arthrobacter pigmenti</name>
    <dbReference type="NCBI Taxonomy" id="271432"/>
    <lineage>
        <taxon>Bacteria</taxon>
        <taxon>Bacillati</taxon>
        <taxon>Actinomycetota</taxon>
        <taxon>Actinomycetes</taxon>
        <taxon>Micrococcales</taxon>
        <taxon>Micrococcaceae</taxon>
        <taxon>Arthrobacter</taxon>
    </lineage>
</organism>
<comment type="caution">
    <text evidence="1">The sequence shown here is derived from an EMBL/GenBank/DDBJ whole genome shotgun (WGS) entry which is preliminary data.</text>
</comment>
<name>A0A846RVG5_9MICC</name>
<dbReference type="AlphaFoldDB" id="A0A846RVG5"/>
<keyword evidence="2" id="KW-1185">Reference proteome</keyword>
<dbReference type="EMBL" id="JAATJL010000001">
    <property type="protein sequence ID" value="NJC24472.1"/>
    <property type="molecule type" value="Genomic_DNA"/>
</dbReference>
<proteinExistence type="predicted"/>
<accession>A0A846RVG5</accession>
<protein>
    <submittedName>
        <fullName evidence="1">Uncharacterized protein</fullName>
    </submittedName>
</protein>
<evidence type="ECO:0000313" key="1">
    <source>
        <dbReference type="EMBL" id="NJC24472.1"/>
    </source>
</evidence>
<dbReference type="Proteomes" id="UP000547458">
    <property type="component" value="Unassembled WGS sequence"/>
</dbReference>